<evidence type="ECO:0000256" key="1">
    <source>
        <dbReference type="SAM" id="Phobius"/>
    </source>
</evidence>
<keyword evidence="1" id="KW-0472">Membrane</keyword>
<evidence type="ECO:0000313" key="3">
    <source>
        <dbReference type="Proteomes" id="UP001431209"/>
    </source>
</evidence>
<proteinExistence type="predicted"/>
<sequence length="276" mass="29618">MSTANTLLPTTVPTKVLDGPGATTVTQTTVTQTAYAAPVEAKSQVLSQIMGALMGLSMFIGGVLLLVGAAISLADFGYHYVASGVLWIIAFSFFTLASVFSFIGGFDLGNKNSRTPYHFLNIIGSIAFFLGSILMIIGAALWLSGTDRFDTFNAGTIIWIIGSSLILAYFLLRNYGAIVDGIYLYHTYMNNLTSRTNGATTFEVAPKSLISSLYLNGIATVMYTVASVLLLLGSIAWTSFLRTFFSRSFQTEAGVLWVIAGSLYLIAGLLQIAARR</sequence>
<name>A0AAW2YHW0_9EUKA</name>
<feature type="transmembrane region" description="Helical" evidence="1">
    <location>
        <begin position="52"/>
        <end position="73"/>
    </location>
</feature>
<keyword evidence="3" id="KW-1185">Reference proteome</keyword>
<feature type="transmembrane region" description="Helical" evidence="1">
    <location>
        <begin position="213"/>
        <end position="235"/>
    </location>
</feature>
<keyword evidence="1" id="KW-0812">Transmembrane</keyword>
<reference evidence="2 3" key="1">
    <citation type="submission" date="2024-03" db="EMBL/GenBank/DDBJ databases">
        <title>The Acrasis kona genome and developmental transcriptomes reveal deep origins of eukaryotic multicellular pathways.</title>
        <authorList>
            <person name="Sheikh S."/>
            <person name="Fu C.-J."/>
            <person name="Brown M.W."/>
            <person name="Baldauf S.L."/>
        </authorList>
    </citation>
    <scope>NUCLEOTIDE SEQUENCE [LARGE SCALE GENOMIC DNA]</scope>
    <source>
        <strain evidence="2 3">ATCC MYA-3509</strain>
    </source>
</reference>
<feature type="transmembrane region" description="Helical" evidence="1">
    <location>
        <begin position="154"/>
        <end position="172"/>
    </location>
</feature>
<feature type="transmembrane region" description="Helical" evidence="1">
    <location>
        <begin position="255"/>
        <end position="274"/>
    </location>
</feature>
<organism evidence="2 3">
    <name type="scientific">Acrasis kona</name>
    <dbReference type="NCBI Taxonomy" id="1008807"/>
    <lineage>
        <taxon>Eukaryota</taxon>
        <taxon>Discoba</taxon>
        <taxon>Heterolobosea</taxon>
        <taxon>Tetramitia</taxon>
        <taxon>Eutetramitia</taxon>
        <taxon>Acrasidae</taxon>
        <taxon>Acrasis</taxon>
    </lineage>
</organism>
<feature type="transmembrane region" description="Helical" evidence="1">
    <location>
        <begin position="118"/>
        <end position="142"/>
    </location>
</feature>
<dbReference type="AlphaFoldDB" id="A0AAW2YHW0"/>
<dbReference type="EMBL" id="JAOPGA020000115">
    <property type="protein sequence ID" value="KAL0476913.1"/>
    <property type="molecule type" value="Genomic_DNA"/>
</dbReference>
<feature type="transmembrane region" description="Helical" evidence="1">
    <location>
        <begin position="85"/>
        <end position="106"/>
    </location>
</feature>
<keyword evidence="1" id="KW-1133">Transmembrane helix</keyword>
<evidence type="ECO:0000313" key="2">
    <source>
        <dbReference type="EMBL" id="KAL0476913.1"/>
    </source>
</evidence>
<protein>
    <submittedName>
        <fullName evidence="2">Uncharacterized protein</fullName>
    </submittedName>
</protein>
<accession>A0AAW2YHW0</accession>
<comment type="caution">
    <text evidence="2">The sequence shown here is derived from an EMBL/GenBank/DDBJ whole genome shotgun (WGS) entry which is preliminary data.</text>
</comment>
<gene>
    <name evidence="2" type="ORF">AKO1_006568</name>
</gene>
<dbReference type="Proteomes" id="UP001431209">
    <property type="component" value="Unassembled WGS sequence"/>
</dbReference>